<organism evidence="2 3">
    <name type="scientific">Zhihengliuella halotolerans</name>
    <dbReference type="NCBI Taxonomy" id="370736"/>
    <lineage>
        <taxon>Bacteria</taxon>
        <taxon>Bacillati</taxon>
        <taxon>Actinomycetota</taxon>
        <taxon>Actinomycetes</taxon>
        <taxon>Micrococcales</taxon>
        <taxon>Micrococcaceae</taxon>
        <taxon>Zhihengliuella</taxon>
    </lineage>
</organism>
<dbReference type="InterPro" id="IPR002125">
    <property type="entry name" value="CMP_dCMP_dom"/>
</dbReference>
<dbReference type="SUPFAM" id="SSF53927">
    <property type="entry name" value="Cytidine deaminase-like"/>
    <property type="match status" value="1"/>
</dbReference>
<dbReference type="Proteomes" id="UP000292685">
    <property type="component" value="Unassembled WGS sequence"/>
</dbReference>
<feature type="domain" description="CMP/dCMP-type deaminase" evidence="1">
    <location>
        <begin position="6"/>
        <end position="116"/>
    </location>
</feature>
<dbReference type="Pfam" id="PF00383">
    <property type="entry name" value="dCMP_cyt_deam_1"/>
    <property type="match status" value="1"/>
</dbReference>
<reference evidence="2 3" key="1">
    <citation type="submission" date="2019-02" db="EMBL/GenBank/DDBJ databases">
        <title>Sequencing the genomes of 1000 actinobacteria strains.</title>
        <authorList>
            <person name="Klenk H.-P."/>
        </authorList>
    </citation>
    <scope>NUCLEOTIDE SEQUENCE [LARGE SCALE GENOMIC DNA]</scope>
    <source>
        <strain evidence="2 3">DSM 17364</strain>
    </source>
</reference>
<dbReference type="GO" id="GO:0047974">
    <property type="term" value="F:guanosine deaminase activity"/>
    <property type="evidence" value="ECO:0007669"/>
    <property type="project" value="TreeGrafter"/>
</dbReference>
<protein>
    <submittedName>
        <fullName evidence="2">Guanine deaminase</fullName>
    </submittedName>
</protein>
<dbReference type="PANTHER" id="PTHR11079:SF161">
    <property type="entry name" value="CMP_DCMP-TYPE DEAMINASE DOMAIN-CONTAINING PROTEIN"/>
    <property type="match status" value="1"/>
</dbReference>
<dbReference type="PROSITE" id="PS51747">
    <property type="entry name" value="CYT_DCMP_DEAMINASES_2"/>
    <property type="match status" value="1"/>
</dbReference>
<evidence type="ECO:0000313" key="2">
    <source>
        <dbReference type="EMBL" id="RZU63637.1"/>
    </source>
</evidence>
<name>A0A4Q8AGW5_9MICC</name>
<proteinExistence type="predicted"/>
<dbReference type="EMBL" id="SHLA01000001">
    <property type="protein sequence ID" value="RZU63637.1"/>
    <property type="molecule type" value="Genomic_DNA"/>
</dbReference>
<gene>
    <name evidence="2" type="ORF">EV380_3261</name>
</gene>
<accession>A0A4Q8AGW5</accession>
<keyword evidence="3" id="KW-1185">Reference proteome</keyword>
<dbReference type="RefSeq" id="WP_130451970.1">
    <property type="nucleotide sequence ID" value="NZ_SHLA01000001.1"/>
</dbReference>
<dbReference type="AlphaFoldDB" id="A0A4Q8AGW5"/>
<sequence length="162" mass="17357">MSVNTPTGHDYLSMAIDIATTNVHNDGGPFGAVVVAPDGRTFSGVNRVTANNDPTAHAEVVAIRAAASALGTFDLSGSTLYSSCEPCPMCLASSLWARIDRVVFAADRHDAASAGFDDAVFYGYFDPDGDQSLMPVERRRAGPEEHLAPFRAWSDLETRIDY</sequence>
<dbReference type="PANTHER" id="PTHR11079">
    <property type="entry name" value="CYTOSINE DEAMINASE FAMILY MEMBER"/>
    <property type="match status" value="1"/>
</dbReference>
<dbReference type="Gene3D" id="3.40.140.10">
    <property type="entry name" value="Cytidine Deaminase, domain 2"/>
    <property type="match status" value="1"/>
</dbReference>
<evidence type="ECO:0000313" key="3">
    <source>
        <dbReference type="Proteomes" id="UP000292685"/>
    </source>
</evidence>
<evidence type="ECO:0000259" key="1">
    <source>
        <dbReference type="PROSITE" id="PS51747"/>
    </source>
</evidence>
<dbReference type="CDD" id="cd01285">
    <property type="entry name" value="nucleoside_deaminase"/>
    <property type="match status" value="1"/>
</dbReference>
<comment type="caution">
    <text evidence="2">The sequence shown here is derived from an EMBL/GenBank/DDBJ whole genome shotgun (WGS) entry which is preliminary data.</text>
</comment>
<dbReference type="OrthoDB" id="9802676at2"/>
<dbReference type="InterPro" id="IPR016193">
    <property type="entry name" value="Cytidine_deaminase-like"/>
</dbReference>
<dbReference type="GO" id="GO:0006152">
    <property type="term" value="P:purine nucleoside catabolic process"/>
    <property type="evidence" value="ECO:0007669"/>
    <property type="project" value="TreeGrafter"/>
</dbReference>